<feature type="coiled-coil region" evidence="1">
    <location>
        <begin position="273"/>
        <end position="303"/>
    </location>
</feature>
<proteinExistence type="predicted"/>
<keyword evidence="1" id="KW-0175">Coiled coil</keyword>
<dbReference type="Gene3D" id="3.40.50.300">
    <property type="entry name" value="P-loop containing nucleotide triphosphate hydrolases"/>
    <property type="match status" value="2"/>
</dbReference>
<evidence type="ECO:0000313" key="5">
    <source>
        <dbReference type="Proteomes" id="UP000243819"/>
    </source>
</evidence>
<dbReference type="PANTHER" id="PTHR41259:SF1">
    <property type="entry name" value="DOUBLE-STRAND BREAK REPAIR RAD50 ATPASE, PUTATIVE-RELATED"/>
    <property type="match status" value="1"/>
</dbReference>
<dbReference type="OrthoDB" id="9764467at2"/>
<evidence type="ECO:0000313" key="4">
    <source>
        <dbReference type="EMBL" id="SES85028.1"/>
    </source>
</evidence>
<feature type="coiled-coil region" evidence="1">
    <location>
        <begin position="208"/>
        <end position="242"/>
    </location>
</feature>
<feature type="coiled-coil region" evidence="1">
    <location>
        <begin position="720"/>
        <end position="768"/>
    </location>
</feature>
<feature type="coiled-coil region" evidence="1">
    <location>
        <begin position="606"/>
        <end position="667"/>
    </location>
</feature>
<evidence type="ECO:0000256" key="2">
    <source>
        <dbReference type="SAM" id="Phobius"/>
    </source>
</evidence>
<gene>
    <name evidence="4" type="ORF">SAMN03080614_10139</name>
</gene>
<dbReference type="PANTHER" id="PTHR41259">
    <property type="entry name" value="DOUBLE-STRAND BREAK REPAIR RAD50 ATPASE, PUTATIVE-RELATED"/>
    <property type="match status" value="1"/>
</dbReference>
<dbReference type="AlphaFoldDB" id="A0A1H9ZTI3"/>
<sequence length="940" mass="110291">MWIKGIKIDGFGILRDFEINNLSPGLNIIYGYNENGKTTLKNFITSILFGFKDRRNVIKRYEPVNGGTHGGKLVFNYKDQRCEASRFYKKKSEGDLEVICSGQLKFTLSEILAGINRDVYENVFSFGLEELGSLNSLTDKKEIVEQIYTASFGVKTDLIKNVKKELEGQLDNIYKDGNNSKKLLNQNLEEYKVVKKAILEAMKREEKYGELKERLQGLAIQREEIEKEKLDLERELIKSETLYNYFPTYQQYLEIERKVKELSYKGEYSEGDYNSLQTLIGELEKLREEKEEKGLELTKIQINLDNITLDNRLLEKKEKLKKLGEWAISIKEINKNYQDNRNKWEELNKRISTAKISLIGKLQKEVEEIFLPIGFKKKLEELEEKINNKMKEEEQKGWEISQLKENFHTIKGEDIGETLSMLYQLKDWENKKGIYLPKVLLLLNTSILFFLVWQGDYPFLTIFFALSIIPLNFWLIYNWVKDKNNRIKIKSALKDKGVINFNNIDLEINKFQTLESNYQKLQRILEIYNSIVEDLRDLEGEKEQLFSEVGFKGDLSIKEGLDLVEEISKIQGLLGEAEEYKLKFNGEKEKINNFIQICKIEIDDKLTSLEDALITVNQKLELLKTEEEKVEKYKGLKGQLEFVYRDIQRILKEEREKEEKYKELLDKGGVKTPQEYEENYQKYLEGKKLLEMKNTYLAKLEGVNLGSIQEVLKIYSEINEQHLTRKIRDLIEMLQDKKEKIEEISKEIGKLEKEIEDLEKNSSLQQLALTEERIKNQIIENVKRWAIYKSSLTVLEKAIKEYEEKTQPDVLKRAAEYFTIITDGRYNNIKVKDNELINMFVVQPNGKEIPVEALSRGTQEQLYICIRLGLIKEFSDKKGPLPLLFDDIFVNFDEQRMAKGFNVLQQLAKEQQILFFTCHQRVLDLLQKEKVNTVNLAFLS</sequence>
<evidence type="ECO:0000259" key="3">
    <source>
        <dbReference type="Pfam" id="PF13514"/>
    </source>
</evidence>
<accession>A0A1H9ZTI3</accession>
<dbReference type="RefSeq" id="WP_091349852.1">
    <property type="nucleotide sequence ID" value="NZ_FOIF01000013.1"/>
</dbReference>
<keyword evidence="2" id="KW-0812">Transmembrane</keyword>
<feature type="transmembrane region" description="Helical" evidence="2">
    <location>
        <begin position="459"/>
        <end position="480"/>
    </location>
</feature>
<dbReference type="STRING" id="1120990.SAMN03080614_10139"/>
<dbReference type="Proteomes" id="UP000243819">
    <property type="component" value="Unassembled WGS sequence"/>
</dbReference>
<keyword evidence="5" id="KW-1185">Reference proteome</keyword>
<dbReference type="SUPFAM" id="SSF52540">
    <property type="entry name" value="P-loop containing nucleoside triphosphate hydrolases"/>
    <property type="match status" value="2"/>
</dbReference>
<keyword evidence="2" id="KW-0472">Membrane</keyword>
<dbReference type="EMBL" id="FOIF01000013">
    <property type="protein sequence ID" value="SES85028.1"/>
    <property type="molecule type" value="Genomic_DNA"/>
</dbReference>
<dbReference type="InterPro" id="IPR027417">
    <property type="entry name" value="P-loop_NTPase"/>
</dbReference>
<evidence type="ECO:0000256" key="1">
    <source>
        <dbReference type="SAM" id="Coils"/>
    </source>
</evidence>
<feature type="coiled-coil region" evidence="1">
    <location>
        <begin position="518"/>
        <end position="548"/>
    </location>
</feature>
<reference evidence="5" key="1">
    <citation type="submission" date="2016-10" db="EMBL/GenBank/DDBJ databases">
        <authorList>
            <person name="Varghese N."/>
            <person name="Submissions S."/>
        </authorList>
    </citation>
    <scope>NUCLEOTIDE SEQUENCE [LARGE SCALE GENOMIC DNA]</scope>
    <source>
        <strain evidence="5">DSM 13577</strain>
    </source>
</reference>
<protein>
    <submittedName>
        <fullName evidence="4">Uncharacterized protein YhaN</fullName>
    </submittedName>
</protein>
<dbReference type="Pfam" id="PF13514">
    <property type="entry name" value="AAA_27"/>
    <property type="match status" value="1"/>
</dbReference>
<feature type="domain" description="YhaN AAA" evidence="3">
    <location>
        <begin position="1"/>
        <end position="207"/>
    </location>
</feature>
<feature type="transmembrane region" description="Helical" evidence="2">
    <location>
        <begin position="435"/>
        <end position="453"/>
    </location>
</feature>
<organism evidence="4 5">
    <name type="scientific">Anaerobranca gottschalkii DSM 13577</name>
    <dbReference type="NCBI Taxonomy" id="1120990"/>
    <lineage>
        <taxon>Bacteria</taxon>
        <taxon>Bacillati</taxon>
        <taxon>Bacillota</taxon>
        <taxon>Clostridia</taxon>
        <taxon>Eubacteriales</taxon>
        <taxon>Proteinivoracaceae</taxon>
        <taxon>Anaerobranca</taxon>
    </lineage>
</organism>
<dbReference type="InterPro" id="IPR038734">
    <property type="entry name" value="YhaN_AAA"/>
</dbReference>
<keyword evidence="2" id="KW-1133">Transmembrane helix</keyword>
<name>A0A1H9ZTI3_9FIRM</name>